<proteinExistence type="predicted"/>
<feature type="transmembrane region" description="Helical" evidence="1">
    <location>
        <begin position="228"/>
        <end position="247"/>
    </location>
</feature>
<dbReference type="STRING" id="349095.SAMN05660299_00350"/>
<evidence type="ECO:0000256" key="1">
    <source>
        <dbReference type="SAM" id="Phobius"/>
    </source>
</evidence>
<dbReference type="OrthoDB" id="1625601at2"/>
<evidence type="ECO:0000313" key="2">
    <source>
        <dbReference type="EMBL" id="SDM16770.1"/>
    </source>
</evidence>
<keyword evidence="1" id="KW-0812">Transmembrane</keyword>
<sequence length="359" mass="39788">MVNNAVRETLDTLNNLKPNTTIALSVDLANENLNSICCIAVAWISGGNVRGIYYYAKPPTDDFSASRKVTAVMVQDSDTFDVVWDRDIRPLLRHPTLSAYKSEPLFLSIKASYEQSGKTFADNDFFVRDLSILARTYLPNLGNDSLLSITHKMDINVDLDSCLSRAMACVCAVDWIQSAYPVNDYGIPLAIILGLVSDMPAKKPHRGFYLEKNSAQTPRNPYIFRNPYIGLGVFLIVSAISMGYYMFMQNELINAPASSIVEQAAPPVYDTNQTYYMESGTYIILDAKDLNSIHITSKEKMQDTLRTMVKEGKVIIFSSRTAVKVTGKPLDNGFVPVTIADGSSTTASGYAPFQMIEKK</sequence>
<dbReference type="EMBL" id="FNHQ01000002">
    <property type="protein sequence ID" value="SDM16770.1"/>
    <property type="molecule type" value="Genomic_DNA"/>
</dbReference>
<gene>
    <name evidence="2" type="ORF">SAMN05660299_00350</name>
</gene>
<keyword evidence="3" id="KW-1185">Reference proteome</keyword>
<organism evidence="2 3">
    <name type="scientific">Megasphaera paucivorans</name>
    <dbReference type="NCBI Taxonomy" id="349095"/>
    <lineage>
        <taxon>Bacteria</taxon>
        <taxon>Bacillati</taxon>
        <taxon>Bacillota</taxon>
        <taxon>Negativicutes</taxon>
        <taxon>Veillonellales</taxon>
        <taxon>Veillonellaceae</taxon>
        <taxon>Megasphaera</taxon>
    </lineage>
</organism>
<name>A0A1G9R0Y6_9FIRM</name>
<keyword evidence="1" id="KW-1133">Transmembrane helix</keyword>
<keyword evidence="1" id="KW-0472">Membrane</keyword>
<dbReference type="RefSeq" id="WP_091647624.1">
    <property type="nucleotide sequence ID" value="NZ_FNHQ01000002.1"/>
</dbReference>
<dbReference type="Proteomes" id="UP000199309">
    <property type="component" value="Unassembled WGS sequence"/>
</dbReference>
<dbReference type="AlphaFoldDB" id="A0A1G9R0Y6"/>
<reference evidence="2 3" key="1">
    <citation type="submission" date="2016-10" db="EMBL/GenBank/DDBJ databases">
        <authorList>
            <person name="de Groot N.N."/>
        </authorList>
    </citation>
    <scope>NUCLEOTIDE SEQUENCE [LARGE SCALE GENOMIC DNA]</scope>
    <source>
        <strain evidence="2 3">DSM 16981</strain>
    </source>
</reference>
<accession>A0A1G9R0Y6</accession>
<evidence type="ECO:0000313" key="3">
    <source>
        <dbReference type="Proteomes" id="UP000199309"/>
    </source>
</evidence>
<protein>
    <submittedName>
        <fullName evidence="2">Uncharacterized protein</fullName>
    </submittedName>
</protein>